<keyword evidence="3" id="KW-0813">Transport</keyword>
<dbReference type="InterPro" id="IPR027417">
    <property type="entry name" value="P-loop_NTPase"/>
</dbReference>
<evidence type="ECO:0000259" key="8">
    <source>
        <dbReference type="Pfam" id="PF08352"/>
    </source>
</evidence>
<dbReference type="NCBIfam" id="TIGR01727">
    <property type="entry name" value="oligo_HPY"/>
    <property type="match status" value="1"/>
</dbReference>
<evidence type="ECO:0000256" key="2">
    <source>
        <dbReference type="ARBA" id="ARBA00005417"/>
    </source>
</evidence>
<dbReference type="EMBL" id="FQZM01000051">
    <property type="protein sequence ID" value="SHJ71012.1"/>
    <property type="molecule type" value="Genomic_DNA"/>
</dbReference>
<dbReference type="GO" id="GO:0005524">
    <property type="term" value="F:ATP binding"/>
    <property type="evidence" value="ECO:0007669"/>
    <property type="project" value="UniProtKB-KW"/>
</dbReference>
<comment type="subcellular location">
    <subcellularLocation>
        <location evidence="1">Membrane</location>
    </subcellularLocation>
</comment>
<evidence type="ECO:0000313" key="10">
    <source>
        <dbReference type="Proteomes" id="UP000184529"/>
    </source>
</evidence>
<keyword evidence="10" id="KW-1185">Reference proteome</keyword>
<keyword evidence="7" id="KW-0472">Membrane</keyword>
<dbReference type="Gene3D" id="3.40.50.300">
    <property type="entry name" value="P-loop containing nucleotide triphosphate hydrolases"/>
    <property type="match status" value="1"/>
</dbReference>
<feature type="domain" description="Oligopeptide/dipeptide ABC transporter C-terminal" evidence="8">
    <location>
        <begin position="29"/>
        <end position="88"/>
    </location>
</feature>
<proteinExistence type="inferred from homology"/>
<keyword evidence="4" id="KW-1003">Cell membrane</keyword>
<dbReference type="PANTHER" id="PTHR43297:SF2">
    <property type="entry name" value="DIPEPTIDE TRANSPORT ATP-BINDING PROTEIN DPPD"/>
    <property type="match status" value="1"/>
</dbReference>
<dbReference type="Proteomes" id="UP000184529">
    <property type="component" value="Unassembled WGS sequence"/>
</dbReference>
<dbReference type="GO" id="GO:0016020">
    <property type="term" value="C:membrane"/>
    <property type="evidence" value="ECO:0007669"/>
    <property type="project" value="UniProtKB-SubCell"/>
</dbReference>
<evidence type="ECO:0000256" key="7">
    <source>
        <dbReference type="ARBA" id="ARBA00023136"/>
    </source>
</evidence>
<accession>A0A1M6LIL5</accession>
<dbReference type="GO" id="GO:0015833">
    <property type="term" value="P:peptide transport"/>
    <property type="evidence" value="ECO:0007669"/>
    <property type="project" value="InterPro"/>
</dbReference>
<keyword evidence="6 9" id="KW-0067">ATP-binding</keyword>
<dbReference type="InterPro" id="IPR013563">
    <property type="entry name" value="Oligopep_ABC_C"/>
</dbReference>
<keyword evidence="5" id="KW-0547">Nucleotide-binding</keyword>
<name>A0A1M6LIL5_9FIRM</name>
<dbReference type="SUPFAM" id="SSF52540">
    <property type="entry name" value="P-loop containing nucleoside triphosphate hydrolases"/>
    <property type="match status" value="1"/>
</dbReference>
<evidence type="ECO:0000256" key="1">
    <source>
        <dbReference type="ARBA" id="ARBA00004370"/>
    </source>
</evidence>
<evidence type="ECO:0000256" key="4">
    <source>
        <dbReference type="ARBA" id="ARBA00022475"/>
    </source>
</evidence>
<dbReference type="Gene3D" id="3.40.190.10">
    <property type="entry name" value="Periplasmic binding protein-like II"/>
    <property type="match status" value="1"/>
</dbReference>
<reference evidence="10" key="1">
    <citation type="submission" date="2016-11" db="EMBL/GenBank/DDBJ databases">
        <authorList>
            <person name="Varghese N."/>
            <person name="Submissions S."/>
        </authorList>
    </citation>
    <scope>NUCLEOTIDE SEQUENCE [LARGE SCALE GENOMIC DNA]</scope>
    <source>
        <strain evidence="10">DSM 16057</strain>
    </source>
</reference>
<dbReference type="InterPro" id="IPR050388">
    <property type="entry name" value="ABC_Ni/Peptide_Import"/>
</dbReference>
<evidence type="ECO:0000256" key="6">
    <source>
        <dbReference type="ARBA" id="ARBA00022840"/>
    </source>
</evidence>
<evidence type="ECO:0000256" key="3">
    <source>
        <dbReference type="ARBA" id="ARBA00022448"/>
    </source>
</evidence>
<organism evidence="9 10">
    <name type="scientific">Desulfofundulus thermosubterraneus DSM 16057</name>
    <dbReference type="NCBI Taxonomy" id="1121432"/>
    <lineage>
        <taxon>Bacteria</taxon>
        <taxon>Bacillati</taxon>
        <taxon>Bacillota</taxon>
        <taxon>Clostridia</taxon>
        <taxon>Eubacteriales</taxon>
        <taxon>Peptococcaceae</taxon>
        <taxon>Desulfofundulus</taxon>
    </lineage>
</organism>
<dbReference type="AlphaFoldDB" id="A0A1M6LIL5"/>
<gene>
    <name evidence="9" type="ORF">SAMN02745219_03161</name>
</gene>
<protein>
    <submittedName>
        <fullName evidence="9">Oligopeptide/dipeptide ABC transporter, ATP-binding protein, C-terminal domain-containing protein</fullName>
    </submittedName>
</protein>
<dbReference type="SUPFAM" id="SSF53850">
    <property type="entry name" value="Periplasmic binding protein-like II"/>
    <property type="match status" value="1"/>
</dbReference>
<evidence type="ECO:0000256" key="5">
    <source>
        <dbReference type="ARBA" id="ARBA00022741"/>
    </source>
</evidence>
<dbReference type="STRING" id="1121432.SAMN02745219_03161"/>
<dbReference type="Pfam" id="PF08352">
    <property type="entry name" value="oligo_HPY"/>
    <property type="match status" value="1"/>
</dbReference>
<dbReference type="Gene3D" id="3.10.105.10">
    <property type="entry name" value="Dipeptide-binding Protein, Domain 3"/>
    <property type="match status" value="1"/>
</dbReference>
<comment type="similarity">
    <text evidence="2">Belongs to the ABC transporter superfamily.</text>
</comment>
<sequence>MAIILITHDLGVVAAMADEVAVMYAGSIVELGPVAQIFDPPAHPYTRALLRSVPCLGKEELVPVEGQPPSLLNLPAHCAFFPRCPQAGTGASFNFGKYSNPRLDSLADKLKTTFNVQERNAIAKEDQQVVLNDAAFAFLVYPKSLLAVSNKVEGIESSPPEFYLLNPDVTVRP</sequence>
<evidence type="ECO:0000313" key="9">
    <source>
        <dbReference type="EMBL" id="SHJ71012.1"/>
    </source>
</evidence>
<dbReference type="PANTHER" id="PTHR43297">
    <property type="entry name" value="OLIGOPEPTIDE TRANSPORT ATP-BINDING PROTEIN APPD"/>
    <property type="match status" value="1"/>
</dbReference>